<dbReference type="InterPro" id="IPR000210">
    <property type="entry name" value="BTB/POZ_dom"/>
</dbReference>
<dbReference type="InterPro" id="IPR011333">
    <property type="entry name" value="SKP1/BTB/POZ_sf"/>
</dbReference>
<evidence type="ECO:0000313" key="2">
    <source>
        <dbReference type="EMBL" id="KAH8102686.1"/>
    </source>
</evidence>
<proteinExistence type="predicted"/>
<name>A0A8K0US80_9AGAR</name>
<dbReference type="EMBL" id="JAEVFJ010000009">
    <property type="protein sequence ID" value="KAH8102686.1"/>
    <property type="molecule type" value="Genomic_DNA"/>
</dbReference>
<reference evidence="2" key="1">
    <citation type="journal article" date="2021" name="New Phytol.">
        <title>Evolutionary innovations through gain and loss of genes in the ectomycorrhizal Boletales.</title>
        <authorList>
            <person name="Wu G."/>
            <person name="Miyauchi S."/>
            <person name="Morin E."/>
            <person name="Kuo A."/>
            <person name="Drula E."/>
            <person name="Varga T."/>
            <person name="Kohler A."/>
            <person name="Feng B."/>
            <person name="Cao Y."/>
            <person name="Lipzen A."/>
            <person name="Daum C."/>
            <person name="Hundley H."/>
            <person name="Pangilinan J."/>
            <person name="Johnson J."/>
            <person name="Barry K."/>
            <person name="LaButti K."/>
            <person name="Ng V."/>
            <person name="Ahrendt S."/>
            <person name="Min B."/>
            <person name="Choi I.G."/>
            <person name="Park H."/>
            <person name="Plett J.M."/>
            <person name="Magnuson J."/>
            <person name="Spatafora J.W."/>
            <person name="Nagy L.G."/>
            <person name="Henrissat B."/>
            <person name="Grigoriev I.V."/>
            <person name="Yang Z.L."/>
            <person name="Xu J."/>
            <person name="Martin F.M."/>
        </authorList>
    </citation>
    <scope>NUCLEOTIDE SEQUENCE</scope>
    <source>
        <strain evidence="2">KKN 215</strain>
    </source>
</reference>
<comment type="caution">
    <text evidence="2">The sequence shown here is derived from an EMBL/GenBank/DDBJ whole genome shotgun (WGS) entry which is preliminary data.</text>
</comment>
<dbReference type="Pfam" id="PF00651">
    <property type="entry name" value="BTB"/>
    <property type="match status" value="1"/>
</dbReference>
<dbReference type="AlphaFoldDB" id="A0A8K0US80"/>
<gene>
    <name evidence="2" type="ORF">BXZ70DRAFT_929433</name>
</gene>
<sequence>MTSANENVASEPFDDVGADIILRTSDGVDFYIYRIILSLSSPFFKSMFSLKQPKDSSGSLVSAEGQHIIPVQECSRTLDFLLRLCYPIPDPDIQTIEDIGNVLEAAMKYEMEQPTKLMRKLLLETSTVHPLRGFAVACRLRMDDEAKTAARLWRAERMPCIPEAPAGRSGVMEWSLTLAGQTYIEQLDQVSAGSYFRLLRFLQAGIEVDSFCNPPPNQEEYTLKTAQPTPLPTLKDQPADLIVRSSDGVDFPVHKFMISFASSLLSSGVALLSPSKKLPIVEVDEHSSILDLAIQLSYPMEDPELTDPELAIRLLQHATTYNSRRAKDFIRRTLPTLPTLNPLRLFFIAAQHSWHPEARSAVLRLLHCPIDSAYVPEMEHVSARVYRAFLKHHNECLRKVAEIALRDTPTAFLPRNASVARLTSGYARVAPAIYSPMVDHAVSILKRDPFRISYDLEAMRSNSEQLMDELQIALDEVSLDL</sequence>
<evidence type="ECO:0000259" key="1">
    <source>
        <dbReference type="PROSITE" id="PS50097"/>
    </source>
</evidence>
<dbReference type="Proteomes" id="UP000813824">
    <property type="component" value="Unassembled WGS sequence"/>
</dbReference>
<feature type="domain" description="BTB" evidence="1">
    <location>
        <begin position="18"/>
        <end position="86"/>
    </location>
</feature>
<dbReference type="SUPFAM" id="SSF54695">
    <property type="entry name" value="POZ domain"/>
    <property type="match status" value="1"/>
</dbReference>
<protein>
    <recommendedName>
        <fullName evidence="1">BTB domain-containing protein</fullName>
    </recommendedName>
</protein>
<evidence type="ECO:0000313" key="3">
    <source>
        <dbReference type="Proteomes" id="UP000813824"/>
    </source>
</evidence>
<dbReference type="PROSITE" id="PS50097">
    <property type="entry name" value="BTB"/>
    <property type="match status" value="1"/>
</dbReference>
<dbReference type="SMART" id="SM00225">
    <property type="entry name" value="BTB"/>
    <property type="match status" value="1"/>
</dbReference>
<accession>A0A8K0US80</accession>
<dbReference type="OrthoDB" id="3164835at2759"/>
<organism evidence="2 3">
    <name type="scientific">Cristinia sonorae</name>
    <dbReference type="NCBI Taxonomy" id="1940300"/>
    <lineage>
        <taxon>Eukaryota</taxon>
        <taxon>Fungi</taxon>
        <taxon>Dikarya</taxon>
        <taxon>Basidiomycota</taxon>
        <taxon>Agaricomycotina</taxon>
        <taxon>Agaricomycetes</taxon>
        <taxon>Agaricomycetidae</taxon>
        <taxon>Agaricales</taxon>
        <taxon>Pleurotineae</taxon>
        <taxon>Stephanosporaceae</taxon>
        <taxon>Cristinia</taxon>
    </lineage>
</organism>
<keyword evidence="3" id="KW-1185">Reference proteome</keyword>
<dbReference type="Gene3D" id="3.30.710.10">
    <property type="entry name" value="Potassium Channel Kv1.1, Chain A"/>
    <property type="match status" value="1"/>
</dbReference>